<dbReference type="AlphaFoldDB" id="A0A255ZX34"/>
<sequence length="65" mass="7618">MRGTMVAYTKTILERVSFDPKLFRKELEKAVKVLLPYEIEQLREWLTQFVHGKPELSDCPNLLPA</sequence>
<evidence type="ECO:0000313" key="2">
    <source>
        <dbReference type="Proteomes" id="UP000216035"/>
    </source>
</evidence>
<evidence type="ECO:0000313" key="1">
    <source>
        <dbReference type="EMBL" id="OYQ45464.1"/>
    </source>
</evidence>
<keyword evidence="2" id="KW-1185">Reference proteome</keyword>
<comment type="caution">
    <text evidence="1">The sequence shown here is derived from an EMBL/GenBank/DDBJ whole genome shotgun (WGS) entry which is preliminary data.</text>
</comment>
<reference evidence="1 2" key="1">
    <citation type="submission" date="2017-07" db="EMBL/GenBank/DDBJ databases">
        <title>Flavobacterium cyanobacteriorum sp. nov., isolated from cyanobacterial aggregates in a eutrophic lake.</title>
        <authorList>
            <person name="Cai H."/>
        </authorList>
    </citation>
    <scope>NUCLEOTIDE SEQUENCE [LARGE SCALE GENOMIC DNA]</scope>
    <source>
        <strain evidence="1 2">TH167</strain>
    </source>
</reference>
<dbReference type="EMBL" id="NOXX01000181">
    <property type="protein sequence ID" value="OYQ45464.1"/>
    <property type="molecule type" value="Genomic_DNA"/>
</dbReference>
<dbReference type="OrthoDB" id="840060at2"/>
<organism evidence="1 2">
    <name type="scientific">Flavobacterium aurantiibacter</name>
    <dbReference type="NCBI Taxonomy" id="2023067"/>
    <lineage>
        <taxon>Bacteria</taxon>
        <taxon>Pseudomonadati</taxon>
        <taxon>Bacteroidota</taxon>
        <taxon>Flavobacteriia</taxon>
        <taxon>Flavobacteriales</taxon>
        <taxon>Flavobacteriaceae</taxon>
        <taxon>Flavobacterium</taxon>
    </lineage>
</organism>
<name>A0A255ZX34_9FLAO</name>
<dbReference type="Proteomes" id="UP000216035">
    <property type="component" value="Unassembled WGS sequence"/>
</dbReference>
<proteinExistence type="predicted"/>
<accession>A0A255ZX34</accession>
<protein>
    <submittedName>
        <fullName evidence="1">Uncharacterized protein</fullName>
    </submittedName>
</protein>
<dbReference type="RefSeq" id="WP_094485875.1">
    <property type="nucleotide sequence ID" value="NZ_NOXX01000181.1"/>
</dbReference>
<gene>
    <name evidence="1" type="ORF">CHX27_06100</name>
</gene>